<reference evidence="1 2" key="2">
    <citation type="submission" date="2018-08" db="EMBL/GenBank/DDBJ databases">
        <authorList>
            <person name="Laetsch R D."/>
            <person name="Stevens L."/>
            <person name="Kumar S."/>
            <person name="Blaxter L. M."/>
        </authorList>
    </citation>
    <scope>NUCLEOTIDE SEQUENCE [LARGE SCALE GENOMIC DNA]</scope>
</reference>
<evidence type="ECO:0000313" key="1">
    <source>
        <dbReference type="EMBL" id="VDK89102.1"/>
    </source>
</evidence>
<keyword evidence="2" id="KW-1185">Reference proteome</keyword>
<name>A0A182EJU1_ONCOC</name>
<reference evidence="3" key="1">
    <citation type="submission" date="2016-06" db="UniProtKB">
        <authorList>
            <consortium name="WormBaseParasite"/>
        </authorList>
    </citation>
    <scope>IDENTIFICATION</scope>
</reference>
<dbReference type="EMBL" id="UYRW01003473">
    <property type="protein sequence ID" value="VDK89102.1"/>
    <property type="molecule type" value="Genomic_DNA"/>
</dbReference>
<proteinExistence type="predicted"/>
<evidence type="ECO:0000313" key="3">
    <source>
        <dbReference type="WBParaSite" id="nOo.2.0.1.t08376-RA"/>
    </source>
</evidence>
<dbReference type="AlphaFoldDB" id="A0A182EJU1"/>
<dbReference type="WBParaSite" id="nOo.2.0.1.t08376-RA">
    <property type="protein sequence ID" value="nOo.2.0.1.t08376-RA"/>
    <property type="gene ID" value="nOo.2.0.1.g08376"/>
</dbReference>
<evidence type="ECO:0000313" key="2">
    <source>
        <dbReference type="Proteomes" id="UP000271087"/>
    </source>
</evidence>
<accession>A0A182EJU1</accession>
<gene>
    <name evidence="1" type="ORF">NOO_LOCUS8376</name>
</gene>
<protein>
    <submittedName>
        <fullName evidence="3">Secreted protein</fullName>
    </submittedName>
</protein>
<organism evidence="3">
    <name type="scientific">Onchocerca ochengi</name>
    <name type="common">Filarial nematode worm</name>
    <dbReference type="NCBI Taxonomy" id="42157"/>
    <lineage>
        <taxon>Eukaryota</taxon>
        <taxon>Metazoa</taxon>
        <taxon>Ecdysozoa</taxon>
        <taxon>Nematoda</taxon>
        <taxon>Chromadorea</taxon>
        <taxon>Rhabditida</taxon>
        <taxon>Spirurina</taxon>
        <taxon>Spiruromorpha</taxon>
        <taxon>Filarioidea</taxon>
        <taxon>Onchocercidae</taxon>
        <taxon>Onchocerca</taxon>
    </lineage>
</organism>
<sequence>MCMRAVRAHVRTCTHRTHLICVPRRSSTCLLSVYRVDGSDGGGVSGGGILRGRTLALHPCCAAAAAAATMPSICNCRVLLVCVRRRSEG</sequence>
<dbReference type="Proteomes" id="UP000271087">
    <property type="component" value="Unassembled WGS sequence"/>
</dbReference>